<name>A0A229UW41_9BACL</name>
<comment type="caution">
    <text evidence="1">The sequence shown here is derived from an EMBL/GenBank/DDBJ whole genome shotgun (WGS) entry which is preliminary data.</text>
</comment>
<dbReference type="AlphaFoldDB" id="A0A229UW41"/>
<proteinExistence type="predicted"/>
<sequence length="91" mass="10089">MGEKAGITISRPLCYMHQMMPHLVTSFYPQVEDSVVYLLLTPQAQGYALEEQKNVLKSPAEGKGKCQRSGAFAFETREITAAGIIQISRVQ</sequence>
<gene>
    <name evidence="1" type="ORF">CF651_04105</name>
</gene>
<evidence type="ECO:0000313" key="2">
    <source>
        <dbReference type="Proteomes" id="UP000215509"/>
    </source>
</evidence>
<dbReference type="Proteomes" id="UP000215509">
    <property type="component" value="Unassembled WGS sequence"/>
</dbReference>
<organism evidence="1 2">
    <name type="scientific">Paenibacillus rigui</name>
    <dbReference type="NCBI Taxonomy" id="554312"/>
    <lineage>
        <taxon>Bacteria</taxon>
        <taxon>Bacillati</taxon>
        <taxon>Bacillota</taxon>
        <taxon>Bacilli</taxon>
        <taxon>Bacillales</taxon>
        <taxon>Paenibacillaceae</taxon>
        <taxon>Paenibacillus</taxon>
    </lineage>
</organism>
<dbReference type="EMBL" id="NMQW01000003">
    <property type="protein sequence ID" value="OXM87662.1"/>
    <property type="molecule type" value="Genomic_DNA"/>
</dbReference>
<evidence type="ECO:0000313" key="1">
    <source>
        <dbReference type="EMBL" id="OXM87662.1"/>
    </source>
</evidence>
<accession>A0A229UW41</accession>
<reference evidence="1 2" key="1">
    <citation type="submission" date="2017-07" db="EMBL/GenBank/DDBJ databases">
        <title>Genome sequencing and assembly of Paenibacillus rigui.</title>
        <authorList>
            <person name="Mayilraj S."/>
        </authorList>
    </citation>
    <scope>NUCLEOTIDE SEQUENCE [LARGE SCALE GENOMIC DNA]</scope>
    <source>
        <strain evidence="1 2">JCM 16352</strain>
    </source>
</reference>
<protein>
    <submittedName>
        <fullName evidence="1">Uncharacterized protein</fullName>
    </submittedName>
</protein>
<keyword evidence="2" id="KW-1185">Reference proteome</keyword>